<dbReference type="EMBL" id="POTX01000027">
    <property type="protein sequence ID" value="PZF99201.1"/>
    <property type="molecule type" value="Genomic_DNA"/>
</dbReference>
<keyword evidence="2" id="KW-0274">FAD</keyword>
<keyword evidence="3" id="KW-0560">Oxidoreductase</keyword>
<keyword evidence="1" id="KW-0285">Flavoprotein</keyword>
<dbReference type="Gene3D" id="1.20.140.10">
    <property type="entry name" value="Butyryl-CoA Dehydrogenase, subunit A, domain 3"/>
    <property type="match status" value="1"/>
</dbReference>
<dbReference type="SUPFAM" id="SSF56645">
    <property type="entry name" value="Acyl-CoA dehydrogenase NM domain-like"/>
    <property type="match status" value="1"/>
</dbReference>
<gene>
    <name evidence="6" type="ORF">C1I93_06500</name>
</gene>
<sequence length="514" mass="57307">MTQVSTAVAPTADADAPNDLLTGDSYLESLRDGRQVFIDGELVKDVTAHPAFRQSALSTAQLYDALHDPATHDIMTTVDRYTGARTHRFFTPAHSAEDLLRARDAIECWARLSYGFMNRTPDYKASFMAGLAVTHDFYKPFEQSARGWYERYVRQGLSISHVIVNPPVDRNKQAHDIPDVYLRVVEERDGGIVVEGAKLMGTASALTHAAFVGQIHLANLEAGKADDMALAFMAPLDTPGLKVICRTSYEQKAGSPYDNPLSSRFDENDSVLVFDRAFIPWENVLIYRDTEKIHQYFPRSGLLSRGFFQGAIRMAVKLEFMAGLLDRGTQLNGTDKFRGVQAGLGELLAWRHLTWAVTTAMATDPEPGPGGTVLPRMDYSAGYRALAPISWDRTHRFFEEHLAAALLMTPSSAADMKNPELRPLIDRYLRGSGGTAEDRVKLFKLAWDALGTEFGGRHELYELNYAGGPDQVRLDTMNWSRGKGLLDSYGAFVQQCMDDYDVDGWRRGRWSAQS</sequence>
<feature type="domain" description="HpaB/PvcC/4-BUDH C-terminal" evidence="4">
    <location>
        <begin position="295"/>
        <end position="487"/>
    </location>
</feature>
<dbReference type="PANTHER" id="PTHR36117">
    <property type="entry name" value="4-HYDROXYPHENYLACETATE 3-MONOOXYGENASE-RELATED"/>
    <property type="match status" value="1"/>
</dbReference>
<proteinExistence type="predicted"/>
<dbReference type="SUPFAM" id="SSF47203">
    <property type="entry name" value="Acyl-CoA dehydrogenase C-terminal domain-like"/>
    <property type="match status" value="1"/>
</dbReference>
<dbReference type="InterPro" id="IPR009100">
    <property type="entry name" value="AcylCoA_DH/oxidase_NM_dom_sf"/>
</dbReference>
<dbReference type="RefSeq" id="WP_111242319.1">
    <property type="nucleotide sequence ID" value="NZ_AP023358.1"/>
</dbReference>
<dbReference type="Pfam" id="PF03241">
    <property type="entry name" value="HpaB"/>
    <property type="match status" value="1"/>
</dbReference>
<dbReference type="InterPro" id="IPR004925">
    <property type="entry name" value="HpaB/PvcC/4-BUDH"/>
</dbReference>
<dbReference type="Proteomes" id="UP000248627">
    <property type="component" value="Unassembled WGS sequence"/>
</dbReference>
<dbReference type="GO" id="GO:0016627">
    <property type="term" value="F:oxidoreductase activity, acting on the CH-CH group of donors"/>
    <property type="evidence" value="ECO:0007669"/>
    <property type="project" value="InterPro"/>
</dbReference>
<dbReference type="Gene3D" id="2.40.110.10">
    <property type="entry name" value="Butyryl-CoA Dehydrogenase, subunit A, domain 2"/>
    <property type="match status" value="1"/>
</dbReference>
<comment type="caution">
    <text evidence="6">The sequence shown here is derived from an EMBL/GenBank/DDBJ whole genome shotgun (WGS) entry which is preliminary data.</text>
</comment>
<organism evidence="6 7">
    <name type="scientific">Micromonospora endophytica</name>
    <dbReference type="NCBI Taxonomy" id="515350"/>
    <lineage>
        <taxon>Bacteria</taxon>
        <taxon>Bacillati</taxon>
        <taxon>Actinomycetota</taxon>
        <taxon>Actinomycetes</taxon>
        <taxon>Micromonosporales</taxon>
        <taxon>Micromonosporaceae</taxon>
        <taxon>Micromonospora</taxon>
    </lineage>
</organism>
<evidence type="ECO:0000256" key="1">
    <source>
        <dbReference type="ARBA" id="ARBA00022630"/>
    </source>
</evidence>
<feature type="domain" description="HpaB/PvcC/4-BUDH N-terminal" evidence="5">
    <location>
        <begin position="22"/>
        <end position="286"/>
    </location>
</feature>
<accession>A0A2W2CIF6</accession>
<protein>
    <submittedName>
        <fullName evidence="6">Pyoverdin chromophore biosynthetic protein pvcC</fullName>
    </submittedName>
</protein>
<dbReference type="InterPro" id="IPR024674">
    <property type="entry name" value="HpaB/PvcC/4-BUDH_N"/>
</dbReference>
<name>A0A2W2CIF6_9ACTN</name>
<dbReference type="PIRSF" id="PIRSF000331">
    <property type="entry name" value="HpaA_HpaB"/>
    <property type="match status" value="1"/>
</dbReference>
<evidence type="ECO:0000313" key="6">
    <source>
        <dbReference type="EMBL" id="PZF99201.1"/>
    </source>
</evidence>
<keyword evidence="7" id="KW-1185">Reference proteome</keyword>
<evidence type="ECO:0000259" key="5">
    <source>
        <dbReference type="Pfam" id="PF11794"/>
    </source>
</evidence>
<dbReference type="AlphaFoldDB" id="A0A2W2CIF6"/>
<dbReference type="PIRSF" id="PIRSF500125">
    <property type="entry name" value="4_HPA_large"/>
    <property type="match status" value="1"/>
</dbReference>
<evidence type="ECO:0000313" key="7">
    <source>
        <dbReference type="Proteomes" id="UP000248627"/>
    </source>
</evidence>
<dbReference type="InterPro" id="IPR046373">
    <property type="entry name" value="Acyl-CoA_Oxase/DH_mid-dom_sf"/>
</dbReference>
<evidence type="ECO:0000259" key="4">
    <source>
        <dbReference type="Pfam" id="PF03241"/>
    </source>
</evidence>
<reference evidence="6 7" key="1">
    <citation type="submission" date="2018-01" db="EMBL/GenBank/DDBJ databases">
        <title>Draft genome sequence of Jishengella endophytica.</title>
        <authorList>
            <person name="Sahin N."/>
            <person name="Ay H."/>
            <person name="Saygin H."/>
        </authorList>
    </citation>
    <scope>NUCLEOTIDE SEQUENCE [LARGE SCALE GENOMIC DNA]</scope>
    <source>
        <strain evidence="6 7">DSM 45430</strain>
    </source>
</reference>
<dbReference type="InterPro" id="IPR024719">
    <property type="entry name" value="HpaB/PvcC/4-BUDH_C"/>
</dbReference>
<dbReference type="InterPro" id="IPR036250">
    <property type="entry name" value="AcylCo_DH-like_C"/>
</dbReference>
<evidence type="ECO:0000256" key="3">
    <source>
        <dbReference type="ARBA" id="ARBA00023002"/>
    </source>
</evidence>
<evidence type="ECO:0000256" key="2">
    <source>
        <dbReference type="ARBA" id="ARBA00022827"/>
    </source>
</evidence>
<dbReference type="PANTHER" id="PTHR36117:SF3">
    <property type="entry name" value="4-HYDROXYPHENYLACETATE 3-MONOOXYGENASE-RELATED"/>
    <property type="match status" value="1"/>
</dbReference>
<dbReference type="Pfam" id="PF11794">
    <property type="entry name" value="HpaB_N"/>
    <property type="match status" value="1"/>
</dbReference>
<dbReference type="InterPro" id="IPR024677">
    <property type="entry name" value="HpaB/PvcC"/>
</dbReference>
<dbReference type="Gene3D" id="1.10.3140.10">
    <property type="entry name" value="4-hydroxybutyryl-coa dehydratase, domain 1"/>
    <property type="match status" value="1"/>
</dbReference>
<dbReference type="OrthoDB" id="9785230at2"/>